<feature type="compositionally biased region" description="Polar residues" evidence="2">
    <location>
        <begin position="922"/>
        <end position="932"/>
    </location>
</feature>
<dbReference type="Proteomes" id="UP000009131">
    <property type="component" value="Unassembled WGS sequence"/>
</dbReference>
<evidence type="ECO:0000256" key="2">
    <source>
        <dbReference type="SAM" id="MobiDB-lite"/>
    </source>
</evidence>
<name>G7E3P6_MIXOS</name>
<feature type="coiled-coil region" evidence="1">
    <location>
        <begin position="1146"/>
        <end position="1173"/>
    </location>
</feature>
<keyword evidence="3" id="KW-0472">Membrane</keyword>
<gene>
    <name evidence="4" type="primary">Mo04135</name>
    <name evidence="4" type="ORF">E5Q_04135</name>
</gene>
<evidence type="ECO:0000313" key="5">
    <source>
        <dbReference type="Proteomes" id="UP000009131"/>
    </source>
</evidence>
<dbReference type="InParanoid" id="G7E3P6"/>
<keyword evidence="1" id="KW-0175">Coiled coil</keyword>
<feature type="compositionally biased region" description="Low complexity" evidence="2">
    <location>
        <begin position="839"/>
        <end position="857"/>
    </location>
</feature>
<accession>G7E3P6</accession>
<feature type="compositionally biased region" description="Basic and acidic residues" evidence="2">
    <location>
        <begin position="402"/>
        <end position="417"/>
    </location>
</feature>
<feature type="transmembrane region" description="Helical" evidence="3">
    <location>
        <begin position="1180"/>
        <end position="1204"/>
    </location>
</feature>
<evidence type="ECO:0000256" key="3">
    <source>
        <dbReference type="SAM" id="Phobius"/>
    </source>
</evidence>
<feature type="compositionally biased region" description="Polar residues" evidence="2">
    <location>
        <begin position="820"/>
        <end position="830"/>
    </location>
</feature>
<reference evidence="4 5" key="2">
    <citation type="journal article" date="2012" name="Open Biol.">
        <title>Characteristics of nucleosomes and linker DNA regions on the genome of the basidiomycete Mixia osmundae revealed by mono- and dinucleosome mapping.</title>
        <authorList>
            <person name="Nishida H."/>
            <person name="Kondo S."/>
            <person name="Matsumoto T."/>
            <person name="Suzuki Y."/>
            <person name="Yoshikawa H."/>
            <person name="Taylor T.D."/>
            <person name="Sugiyama J."/>
        </authorList>
    </citation>
    <scope>NUCLEOTIDE SEQUENCE [LARGE SCALE GENOMIC DNA]</scope>
    <source>
        <strain evidence="5">CBS 9802 / IAM 14324 / JCM 22182 / KY 12970</strain>
    </source>
</reference>
<feature type="region of interest" description="Disordered" evidence="2">
    <location>
        <begin position="250"/>
        <end position="329"/>
    </location>
</feature>
<organism evidence="4 5">
    <name type="scientific">Mixia osmundae (strain CBS 9802 / IAM 14324 / JCM 22182 / KY 12970)</name>
    <dbReference type="NCBI Taxonomy" id="764103"/>
    <lineage>
        <taxon>Eukaryota</taxon>
        <taxon>Fungi</taxon>
        <taxon>Dikarya</taxon>
        <taxon>Basidiomycota</taxon>
        <taxon>Pucciniomycotina</taxon>
        <taxon>Mixiomycetes</taxon>
        <taxon>Mixiales</taxon>
        <taxon>Mixiaceae</taxon>
        <taxon>Mixia</taxon>
    </lineage>
</organism>
<keyword evidence="5" id="KW-1185">Reference proteome</keyword>
<feature type="region of interest" description="Disordered" evidence="2">
    <location>
        <begin position="1216"/>
        <end position="1235"/>
    </location>
</feature>
<dbReference type="EMBL" id="BABT02000122">
    <property type="protein sequence ID" value="GAA97456.1"/>
    <property type="molecule type" value="Genomic_DNA"/>
</dbReference>
<feature type="compositionally biased region" description="Polar residues" evidence="2">
    <location>
        <begin position="189"/>
        <end position="199"/>
    </location>
</feature>
<feature type="compositionally biased region" description="Basic and acidic residues" evidence="2">
    <location>
        <begin position="62"/>
        <end position="79"/>
    </location>
</feature>
<feature type="region of interest" description="Disordered" evidence="2">
    <location>
        <begin position="1"/>
        <end position="238"/>
    </location>
</feature>
<comment type="caution">
    <text evidence="4">The sequence shown here is derived from an EMBL/GenBank/DDBJ whole genome shotgun (WGS) entry which is preliminary data.</text>
</comment>
<feature type="compositionally biased region" description="Low complexity" evidence="2">
    <location>
        <begin position="157"/>
        <end position="167"/>
    </location>
</feature>
<keyword evidence="3" id="KW-1133">Transmembrane helix</keyword>
<feature type="compositionally biased region" description="Low complexity" evidence="2">
    <location>
        <begin position="354"/>
        <end position="374"/>
    </location>
</feature>
<sequence>MSNSPPALAGGTASSVPTAHRSKRDSFRSLGQRASPRAGSFYDAALTPQLNLPASINGTDGRPAERLLTESPEEEHKPLGSESSPAGPEELEVDQLTPASARRVYASPDRVHQSQHRGTQSPSPPPLTPVSVAGSFGSYGRQSTRSFLVDRASGEASSDSDLSSTDSDSQDEAQTLVRPASLRGDVMTRSYSQAISPPSANLPRRPYANTISIPPAHANTIPLPPLHAHSANHEHIPRQAPDPRLYELAQEEGTSLTSPSESRRPSNATVMASGRRRQGSWDSAKAGRTPTLSPTWSRAASRAPSATYLHDGPHPHGAPGHIRTDSKNRRSISKPILTAPLDKEAFLFSRSSGLASDQHSSSSAGASSAHVGLARDSPVIIKPSSRWRKRANSHLSQLQGQERMRKPSDVDDGRPENDLLSPFGLGQVDALAQYAKQASSQRDDPSAQKSLRELINQVDLKGAMQLVSAQLTVQAAAEQDRGKSPAVKSLRGSVNSYASPSPPASMFSPAHSSVDAGQAGSELAHSATRLLGSARNRTHSPDGRSLDGVKQTKSSPKKGLLGSLIAKAKPDSASMLSRKKSSGDVWADRASTERRRSSTFGALSYPDRAMLSQPERDMEEAISRVHLELSSGTVARASDCAAYLELRFTQIFEPLDADEAVPSLPAVSRWRTRLAEIEAVYTAAGKSMASVLVKESRLGADHPQTRQMIAASKSSNEPNADANVRRAVSTVLGPTPPRKVRHRLLRPGPWEVYPDDIASYRASAGILPDALAPEPVVSQERSVSPGSSMKSPINGSVNSRPSSLRNGHSHHGRTRTTTGQNLSSIITSELLSKDRGPHSPVRSPMRSPLSSRPSSIRQKQSYRRSMLGHPQDLEVLSAAASPEVSDVEPGRKERARVLGSDSEGGYPDFLRSRFGRNRVHDTLQSGDETGSSSKRKHRRPRQSMWQLTFGRDSRAAVEMPVVTKQDVRHYRSASAWPQYGKTIKPTQASHDYSPEEVTHRRSLLDSVESALQIAAGLVPRLPTAMQEYLDAMKQLDRETRSTAAQDAVVEYDLPSLPADVIDLLPRPRGAPDERDRASPAVQLASKAEAHAPIDAIAALRTALGDVFATVDHAHEEIEDIRGFQELIRQDIQQTVDECDTIQSTINNADEQHLTVLEDQLNRLRHEVASTSNITEVLSDVLSLAVILLSWLVWLVYELVHLLLLPFRIVQSIARVASPSPSSSSSPEPQERIKSS</sequence>
<feature type="region of interest" description="Disordered" evidence="2">
    <location>
        <begin position="477"/>
        <end position="560"/>
    </location>
</feature>
<protein>
    <submittedName>
        <fullName evidence="4">Uncharacterized protein</fullName>
    </submittedName>
</protein>
<evidence type="ECO:0000256" key="1">
    <source>
        <dbReference type="SAM" id="Coils"/>
    </source>
</evidence>
<keyword evidence="3" id="KW-0812">Transmembrane</keyword>
<dbReference type="AlphaFoldDB" id="G7E3P6"/>
<proteinExistence type="predicted"/>
<feature type="compositionally biased region" description="Polar residues" evidence="2">
    <location>
        <begin position="779"/>
        <end position="804"/>
    </location>
</feature>
<feature type="region of interest" description="Disordered" evidence="2">
    <location>
        <begin position="354"/>
        <end position="422"/>
    </location>
</feature>
<reference evidence="4 5" key="1">
    <citation type="journal article" date="2011" name="J. Gen. Appl. Microbiol.">
        <title>Draft genome sequencing of the enigmatic basidiomycete Mixia osmundae.</title>
        <authorList>
            <person name="Nishida H."/>
            <person name="Nagatsuka Y."/>
            <person name="Sugiyama J."/>
        </authorList>
    </citation>
    <scope>NUCLEOTIDE SEQUENCE [LARGE SCALE GENOMIC DNA]</scope>
    <source>
        <strain evidence="5">CBS 9802 / IAM 14324 / JCM 22182 / KY 12970</strain>
    </source>
</reference>
<evidence type="ECO:0000313" key="4">
    <source>
        <dbReference type="EMBL" id="GAA97456.1"/>
    </source>
</evidence>
<feature type="compositionally biased region" description="Low complexity" evidence="2">
    <location>
        <begin position="493"/>
        <end position="513"/>
    </location>
</feature>
<feature type="region of interest" description="Disordered" evidence="2">
    <location>
        <begin position="776"/>
        <end position="944"/>
    </location>
</feature>
<dbReference type="HOGENOM" id="CLU_267270_0_0_1"/>
<feature type="compositionally biased region" description="Polar residues" evidence="2">
    <location>
        <begin position="252"/>
        <end position="270"/>
    </location>
</feature>
<feature type="compositionally biased region" description="Low complexity" evidence="2">
    <location>
        <begin position="1217"/>
        <end position="1226"/>
    </location>
</feature>
<feature type="compositionally biased region" description="Polar residues" evidence="2">
    <location>
        <begin position="48"/>
        <end position="58"/>
    </location>
</feature>